<gene>
    <name evidence="3" type="ORF">PAC_17234</name>
</gene>
<organism evidence="3 4">
    <name type="scientific">Phialocephala subalpina</name>
    <dbReference type="NCBI Taxonomy" id="576137"/>
    <lineage>
        <taxon>Eukaryota</taxon>
        <taxon>Fungi</taxon>
        <taxon>Dikarya</taxon>
        <taxon>Ascomycota</taxon>
        <taxon>Pezizomycotina</taxon>
        <taxon>Leotiomycetes</taxon>
        <taxon>Helotiales</taxon>
        <taxon>Mollisiaceae</taxon>
        <taxon>Phialocephala</taxon>
        <taxon>Phialocephala fortinii species complex</taxon>
    </lineage>
</organism>
<dbReference type="SMART" id="SM00338">
    <property type="entry name" value="BRLZ"/>
    <property type="match status" value="1"/>
</dbReference>
<dbReference type="InterPro" id="IPR004827">
    <property type="entry name" value="bZIP"/>
</dbReference>
<feature type="region of interest" description="Disordered" evidence="1">
    <location>
        <begin position="1"/>
        <end position="40"/>
    </location>
</feature>
<proteinExistence type="predicted"/>
<feature type="domain" description="BZIP" evidence="2">
    <location>
        <begin position="23"/>
        <end position="92"/>
    </location>
</feature>
<dbReference type="Pfam" id="PF11905">
    <property type="entry name" value="DUF3425"/>
    <property type="match status" value="1"/>
</dbReference>
<dbReference type="PANTHER" id="PTHR37012">
    <property type="entry name" value="B-ZIP TRANSCRIPTION FACTOR (EUROFUNG)-RELATED"/>
    <property type="match status" value="1"/>
</dbReference>
<name>A0A1L7XQQ1_9HELO</name>
<keyword evidence="4" id="KW-1185">Reference proteome</keyword>
<evidence type="ECO:0000256" key="1">
    <source>
        <dbReference type="SAM" id="MobiDB-lite"/>
    </source>
</evidence>
<evidence type="ECO:0000259" key="2">
    <source>
        <dbReference type="SMART" id="SM00338"/>
    </source>
</evidence>
<dbReference type="GO" id="GO:0003700">
    <property type="term" value="F:DNA-binding transcription factor activity"/>
    <property type="evidence" value="ECO:0007669"/>
    <property type="project" value="InterPro"/>
</dbReference>
<dbReference type="Proteomes" id="UP000184330">
    <property type="component" value="Unassembled WGS sequence"/>
</dbReference>
<dbReference type="CDD" id="cd14686">
    <property type="entry name" value="bZIP"/>
    <property type="match status" value="1"/>
</dbReference>
<dbReference type="OrthoDB" id="5086080at2759"/>
<reference evidence="3 4" key="1">
    <citation type="submission" date="2016-03" db="EMBL/GenBank/DDBJ databases">
        <authorList>
            <person name="Ploux O."/>
        </authorList>
    </citation>
    <scope>NUCLEOTIDE SEQUENCE [LARGE SCALE GENOMIC DNA]</scope>
    <source>
        <strain evidence="3 4">UAMH 11012</strain>
    </source>
</reference>
<accession>A0A1L7XQQ1</accession>
<feature type="compositionally biased region" description="Polar residues" evidence="1">
    <location>
        <begin position="133"/>
        <end position="148"/>
    </location>
</feature>
<sequence length="492" mass="56609">MSENFPQNPAVLVARESKRKRSDDDLRRERKRKADRMAQKISREKRRLYTDQLERTINILCKEDGRAVTYGLMEEISLLRAENGRLRRIIDGVKSALSSETSTAPPDPVIDDNTLRSARAEGFLNGDVRGSVDNVQSASNATPEPNVWASNGLAQMETEVDREMREDYPDTTANVNFESPIEFTDSWMDNMIYGSRSSTSWPGLSRARPQPFPSPLSTMMPVASRPRGTAQCQIWQRSNTIYSQVSKVGPACSSAALKLSSTYYAASIFKAVIKGWTSLSIQERSNPILRILREIDQVFPQLDRTSRVAFMYKSHMVLKYLLNPEERNLEQMPQWQRPRHLQSTKQHPIAIDFFVWPALRDRLVETHHDYFTTSDFSIYFRNYYKFSWPFPFEDTYIYCKDTNTYQLSPVFERYHRDLKYWGVEKPFLEKFPELAQDISLCLSDADPLYPVFHELGVIGDVHEDNSNADGASSDGFTELAMAELFDNYPQVA</sequence>
<evidence type="ECO:0000313" key="4">
    <source>
        <dbReference type="Proteomes" id="UP000184330"/>
    </source>
</evidence>
<dbReference type="AlphaFoldDB" id="A0A1L7XQQ1"/>
<protein>
    <recommendedName>
        <fullName evidence="2">BZIP domain-containing protein</fullName>
    </recommendedName>
</protein>
<dbReference type="InterPro" id="IPR021833">
    <property type="entry name" value="DUF3425"/>
</dbReference>
<evidence type="ECO:0000313" key="3">
    <source>
        <dbReference type="EMBL" id="CZR67335.1"/>
    </source>
</evidence>
<dbReference type="PANTHER" id="PTHR37012:SF7">
    <property type="entry name" value="B-ZIP TRANSCRIPTION FACTOR (EUROFUNG)-RELATED"/>
    <property type="match status" value="1"/>
</dbReference>
<feature type="region of interest" description="Disordered" evidence="1">
    <location>
        <begin position="127"/>
        <end position="148"/>
    </location>
</feature>
<dbReference type="EMBL" id="FJOG01000043">
    <property type="protein sequence ID" value="CZR67335.1"/>
    <property type="molecule type" value="Genomic_DNA"/>
</dbReference>